<feature type="region of interest" description="Disordered" evidence="1">
    <location>
        <begin position="60"/>
        <end position="104"/>
    </location>
</feature>
<feature type="compositionally biased region" description="Basic and acidic residues" evidence="1">
    <location>
        <begin position="67"/>
        <end position="78"/>
    </location>
</feature>
<sequence length="523" mass="58783">QQQQQWHWHRSDDIIHYASLWRGYMSPARKDACLKDDLVSHLQATATLCICMRRALLHIQGGAPGDPRGRESDRDEAHRRRRHHVGAGLSHPVRPTHDDLSHGQLGPAQVLRRRDIQGDDDHTGAGPAGAARPDTRRHRRLRSRGHHHDPRLDDNAPGRQHGDIADGHGLPAHHPRHTHTPSVLDLRHDVRRVQAADRRAHERQDILPRRRHVEPAQTHTARVPAQEVRRQARRAALLQVDRGPEQESPSRQGDEEPGLRRARRRGRGCGQSRGEDFGLETRGRFIIFGAGAFSIYAQQQLYALGTRVRSEALVMSSCLSYCRLGSTVCPSTTVSTPHIKIHRTRKINRYTCKIYTACNCKVYARNAVARVDITHKQQPASRSGNIHRSAGCDETTRCTEHCHKHDRFDNHRSAGCDERTRCTEHCHKHDRFEIEHSRAGESASSSSRSSSFGTAAAVACDPTTHAWVHADAADLHADLLVRADTVKRRRCIICARPFSNLEALLLLHEVLCVCLGVQCSAAQ</sequence>
<organism evidence="2 3">
    <name type="scientific">Trichogramma brassicae</name>
    <dbReference type="NCBI Taxonomy" id="86971"/>
    <lineage>
        <taxon>Eukaryota</taxon>
        <taxon>Metazoa</taxon>
        <taxon>Ecdysozoa</taxon>
        <taxon>Arthropoda</taxon>
        <taxon>Hexapoda</taxon>
        <taxon>Insecta</taxon>
        <taxon>Pterygota</taxon>
        <taxon>Neoptera</taxon>
        <taxon>Endopterygota</taxon>
        <taxon>Hymenoptera</taxon>
        <taxon>Apocrita</taxon>
        <taxon>Proctotrupomorpha</taxon>
        <taxon>Chalcidoidea</taxon>
        <taxon>Trichogrammatidae</taxon>
        <taxon>Trichogramma</taxon>
    </lineage>
</organism>
<evidence type="ECO:0000313" key="2">
    <source>
        <dbReference type="EMBL" id="CAB0044825.1"/>
    </source>
</evidence>
<dbReference type="Proteomes" id="UP000479190">
    <property type="component" value="Unassembled WGS sequence"/>
</dbReference>
<feature type="compositionally biased region" description="Basic and acidic residues" evidence="1">
    <location>
        <begin position="185"/>
        <end position="208"/>
    </location>
</feature>
<feature type="region of interest" description="Disordered" evidence="1">
    <location>
        <begin position="117"/>
        <end position="275"/>
    </location>
</feature>
<accession>A0A6H5J3W2</accession>
<feature type="compositionally biased region" description="Basic residues" evidence="1">
    <location>
        <begin position="135"/>
        <end position="149"/>
    </location>
</feature>
<gene>
    <name evidence="2" type="ORF">TBRA_LOCUS16406</name>
</gene>
<reference evidence="2 3" key="1">
    <citation type="submission" date="2020-02" db="EMBL/GenBank/DDBJ databases">
        <authorList>
            <person name="Ferguson B K."/>
        </authorList>
    </citation>
    <scope>NUCLEOTIDE SEQUENCE [LARGE SCALE GENOMIC DNA]</scope>
</reference>
<name>A0A6H5J3W2_9HYME</name>
<protein>
    <submittedName>
        <fullName evidence="2">Uncharacterized protein</fullName>
    </submittedName>
</protein>
<feature type="compositionally biased region" description="Basic and acidic residues" evidence="1">
    <location>
        <begin position="150"/>
        <end position="166"/>
    </location>
</feature>
<keyword evidence="3" id="KW-1185">Reference proteome</keyword>
<evidence type="ECO:0000256" key="1">
    <source>
        <dbReference type="SAM" id="MobiDB-lite"/>
    </source>
</evidence>
<proteinExistence type="predicted"/>
<dbReference type="EMBL" id="CADCXV010001494">
    <property type="protein sequence ID" value="CAB0044825.1"/>
    <property type="molecule type" value="Genomic_DNA"/>
</dbReference>
<feature type="non-terminal residue" evidence="2">
    <location>
        <position position="1"/>
    </location>
</feature>
<dbReference type="AlphaFoldDB" id="A0A6H5J3W2"/>
<evidence type="ECO:0000313" key="3">
    <source>
        <dbReference type="Proteomes" id="UP000479190"/>
    </source>
</evidence>